<dbReference type="Proteomes" id="UP001596447">
    <property type="component" value="Unassembled WGS sequence"/>
</dbReference>
<protein>
    <submittedName>
        <fullName evidence="3">PotD/PotF family extracellular solute-binding protein</fullName>
    </submittedName>
</protein>
<evidence type="ECO:0000256" key="2">
    <source>
        <dbReference type="SAM" id="MobiDB-lite"/>
    </source>
</evidence>
<dbReference type="PANTHER" id="PTHR30006:SF2">
    <property type="entry name" value="ABC TRANSPORTER SUBSTRATE-BINDING PROTEIN"/>
    <property type="match status" value="1"/>
</dbReference>
<evidence type="ECO:0000313" key="4">
    <source>
        <dbReference type="Proteomes" id="UP001596447"/>
    </source>
</evidence>
<reference evidence="3 4" key="1">
    <citation type="journal article" date="2019" name="Int. J. Syst. Evol. Microbiol.">
        <title>The Global Catalogue of Microorganisms (GCM) 10K type strain sequencing project: providing services to taxonomists for standard genome sequencing and annotation.</title>
        <authorList>
            <consortium name="The Broad Institute Genomics Platform"/>
            <consortium name="The Broad Institute Genome Sequencing Center for Infectious Disease"/>
            <person name="Wu L."/>
            <person name="Ma J."/>
        </authorList>
    </citation>
    <scope>NUCLEOTIDE SEQUENCE [LARGE SCALE GENOMIC DNA]</scope>
    <source>
        <strain evidence="3 4">XZGYJ-43</strain>
    </source>
</reference>
<dbReference type="PANTHER" id="PTHR30006">
    <property type="entry name" value="THIAMINE-BINDING PERIPLASMIC PROTEIN-RELATED"/>
    <property type="match status" value="1"/>
</dbReference>
<proteinExistence type="predicted"/>
<dbReference type="PROSITE" id="PS51257">
    <property type="entry name" value="PROKAR_LIPOPROTEIN"/>
    <property type="match status" value="1"/>
</dbReference>
<accession>A0ABD5Z0S0</accession>
<dbReference type="Gene3D" id="3.40.190.10">
    <property type="entry name" value="Periplasmic binding protein-like II"/>
    <property type="match status" value="2"/>
</dbReference>
<gene>
    <name evidence="3" type="ORF">ACFQJ9_04820</name>
</gene>
<feature type="region of interest" description="Disordered" evidence="2">
    <location>
        <begin position="39"/>
        <end position="58"/>
    </location>
</feature>
<keyword evidence="1" id="KW-0732">Signal</keyword>
<dbReference type="SUPFAM" id="SSF53850">
    <property type="entry name" value="Periplasmic binding protein-like II"/>
    <property type="match status" value="1"/>
</dbReference>
<feature type="compositionally biased region" description="Gly residues" evidence="2">
    <location>
        <begin position="39"/>
        <end position="50"/>
    </location>
</feature>
<organism evidence="3 4">
    <name type="scientific">Halospeciosus flavus</name>
    <dbReference type="NCBI Taxonomy" id="3032283"/>
    <lineage>
        <taxon>Archaea</taxon>
        <taxon>Methanobacteriati</taxon>
        <taxon>Methanobacteriota</taxon>
        <taxon>Stenosarchaea group</taxon>
        <taxon>Halobacteria</taxon>
        <taxon>Halobacteriales</taxon>
        <taxon>Halobacteriaceae</taxon>
        <taxon>Halospeciosus</taxon>
    </lineage>
</organism>
<dbReference type="AlphaFoldDB" id="A0ABD5Z0S0"/>
<keyword evidence="4" id="KW-1185">Reference proteome</keyword>
<name>A0ABD5Z0S0_9EURY</name>
<evidence type="ECO:0000256" key="1">
    <source>
        <dbReference type="ARBA" id="ARBA00022729"/>
    </source>
</evidence>
<sequence length="387" mass="41947">MADRDTRTGSQRRRTFLKVGGASAIGMTGLAGCLTGGGGGGDTTTSGGGETTTDDGGPMDFGGKEISVMLNVGAISTVHKKYLIPRVEEKYNLKINTQTAVTTTQLTKLQANPDSPPDVLIPDVIGIEKASRNGWLEPLTDHKDLVPQIDNIYDKFVHYGGTGASWEVGEVLPVINKNMWDSTPTSHAEAMKNSSATALVPFSWSGGPYLLLMASAIATGEPFNSKLDVQAGFDWLEKNMKPNVKTTYQGVASAKQQLASGNVDSLNLFWDYMVFDMWKSGAPINALFRLEPKGIAFAEAVGVPKGTNNMDAALVYANECLSPWFQEKASAEMGCGVTNKNAQVDPQAKEFGATTADEFDQLAFPNFEYIWNNRSDWSQRWNEIFSQ</sequence>
<comment type="caution">
    <text evidence="3">The sequence shown here is derived from an EMBL/GenBank/DDBJ whole genome shotgun (WGS) entry which is preliminary data.</text>
</comment>
<dbReference type="RefSeq" id="WP_279528705.1">
    <property type="nucleotide sequence ID" value="NZ_CP122312.1"/>
</dbReference>
<evidence type="ECO:0000313" key="3">
    <source>
        <dbReference type="EMBL" id="MFC7198747.1"/>
    </source>
</evidence>
<dbReference type="EMBL" id="JBHTAR010000011">
    <property type="protein sequence ID" value="MFC7198747.1"/>
    <property type="molecule type" value="Genomic_DNA"/>
</dbReference>